<keyword evidence="1" id="KW-1133">Transmembrane helix</keyword>
<keyword evidence="1" id="KW-0812">Transmembrane</keyword>
<organism evidence="3 4">
    <name type="scientific">Jeotgalibacillus marinus</name>
    <dbReference type="NCBI Taxonomy" id="86667"/>
    <lineage>
        <taxon>Bacteria</taxon>
        <taxon>Bacillati</taxon>
        <taxon>Bacillota</taxon>
        <taxon>Bacilli</taxon>
        <taxon>Bacillales</taxon>
        <taxon>Caryophanaceae</taxon>
        <taxon>Jeotgalibacillus</taxon>
    </lineage>
</organism>
<dbReference type="Pfam" id="PF01882">
    <property type="entry name" value="DUF58"/>
    <property type="match status" value="1"/>
</dbReference>
<protein>
    <submittedName>
        <fullName evidence="3">DUF58 domain-containing protein</fullName>
    </submittedName>
</protein>
<feature type="transmembrane region" description="Helical" evidence="1">
    <location>
        <begin position="12"/>
        <end position="31"/>
    </location>
</feature>
<keyword evidence="1" id="KW-0472">Membrane</keyword>
<reference evidence="3 4" key="1">
    <citation type="journal article" date="1979" name="Int. J. Syst. Evol. Microbiol.">
        <title>Bacillus globisporus subsp. marinus subsp. nov.</title>
        <authorList>
            <person name="Liu H."/>
        </authorList>
    </citation>
    <scope>NUCLEOTIDE SEQUENCE [LARGE SCALE GENOMIC DNA]</scope>
    <source>
        <strain evidence="3 4">DSM 1297</strain>
    </source>
</reference>
<proteinExistence type="predicted"/>
<dbReference type="RefSeq" id="WP_367780715.1">
    <property type="nucleotide sequence ID" value="NZ_JBFMIA010000027.1"/>
</dbReference>
<dbReference type="Proteomes" id="UP001556040">
    <property type="component" value="Unassembled WGS sequence"/>
</dbReference>
<evidence type="ECO:0000313" key="3">
    <source>
        <dbReference type="EMBL" id="MEW9503228.1"/>
    </source>
</evidence>
<evidence type="ECO:0000313" key="4">
    <source>
        <dbReference type="Proteomes" id="UP001556040"/>
    </source>
</evidence>
<name>A0ABV3Q8Y5_9BACL</name>
<accession>A0ABV3Q8Y5</accession>
<dbReference type="InterPro" id="IPR002881">
    <property type="entry name" value="DUF58"/>
</dbReference>
<dbReference type="PANTHER" id="PTHR34351:SF2">
    <property type="entry name" value="DUF58 DOMAIN-CONTAINING PROTEIN"/>
    <property type="match status" value="1"/>
</dbReference>
<feature type="domain" description="DUF58" evidence="2">
    <location>
        <begin position="208"/>
        <end position="370"/>
    </location>
</feature>
<gene>
    <name evidence="3" type="ORF">AB1471_15730</name>
</gene>
<feature type="transmembrane region" description="Helical" evidence="1">
    <location>
        <begin position="37"/>
        <end position="59"/>
    </location>
</feature>
<sequence>MVKNIWNWLKEISNFLLLIVLLAGTFSYAMFQGGFVSWFLFYSFLPFGLYSVLVMLYPLDDFTVTRKIKSQDLKAGSHVTINISLKRKFPIPLFYLVMEDQVSTSIFSTKERTQVKKMIHPWFRKSIELEYEIENLPRGEHIFSGLELKTGDFLGLFQKTRSLEEKDSLLVYPSFIEMKYQPMNVRFDQGVASTEVKIQRDSTMVNGLREYQSGDRVSWIHWKSFARTNDLMTKEFEERKSHDVCVILDRTPSILFEDMVTFAASLARAVLKRGDQVGFISSGRTKQQLPVRSGENHQQQIFYQLAKVQGDSQETIEQVLEKEVSSFQQLASCLVITSKLTSPLVHQLHDFTKNNHAVAIFLVKGSNDKITVEEQRLKALASSKGIWIKECHTGHFSNVFSEVKRA</sequence>
<evidence type="ECO:0000259" key="2">
    <source>
        <dbReference type="Pfam" id="PF01882"/>
    </source>
</evidence>
<dbReference type="PANTHER" id="PTHR34351">
    <property type="entry name" value="SLR1927 PROTEIN-RELATED"/>
    <property type="match status" value="1"/>
</dbReference>
<evidence type="ECO:0000256" key="1">
    <source>
        <dbReference type="SAM" id="Phobius"/>
    </source>
</evidence>
<dbReference type="EMBL" id="JBFMIA010000027">
    <property type="protein sequence ID" value="MEW9503228.1"/>
    <property type="molecule type" value="Genomic_DNA"/>
</dbReference>
<keyword evidence="4" id="KW-1185">Reference proteome</keyword>
<comment type="caution">
    <text evidence="3">The sequence shown here is derived from an EMBL/GenBank/DDBJ whole genome shotgun (WGS) entry which is preliminary data.</text>
</comment>